<evidence type="ECO:0000313" key="2">
    <source>
        <dbReference type="Proteomes" id="UP000007148"/>
    </source>
</evidence>
<dbReference type="STRING" id="1109443.G4TG12"/>
<dbReference type="Gene3D" id="2.130.10.10">
    <property type="entry name" value="YVTN repeat-like/Quinoprotein amine dehydrogenase"/>
    <property type="match status" value="1"/>
</dbReference>
<reference evidence="1 2" key="1">
    <citation type="journal article" date="2011" name="PLoS Pathog.">
        <title>Endophytic Life Strategies Decoded by Genome and Transcriptome Analyses of the Mutualistic Root Symbiont Piriformospora indica.</title>
        <authorList>
            <person name="Zuccaro A."/>
            <person name="Lahrmann U."/>
            <person name="Guldener U."/>
            <person name="Langen G."/>
            <person name="Pfiffi S."/>
            <person name="Biedenkopf D."/>
            <person name="Wong P."/>
            <person name="Samans B."/>
            <person name="Grimm C."/>
            <person name="Basiewicz M."/>
            <person name="Murat C."/>
            <person name="Martin F."/>
            <person name="Kogel K.H."/>
        </authorList>
    </citation>
    <scope>NUCLEOTIDE SEQUENCE [LARGE SCALE GENOMIC DNA]</scope>
    <source>
        <strain evidence="1 2">DSM 11827</strain>
    </source>
</reference>
<sequence>MNPVSESEILEEDTKLLENEAYVPNFDFSSPPKQLAQIELEACCRGAKWSPDSQAILTSNEDRYLDVYNIFASSERGYEFGQRSRSRQAAPIYETAWYPYASVNDMSTFCFLASVRDAPVKLLDASDGRVRASYKIIDHRERFVAPHSMTFNPTAQSFYCGFLDAIEVFDLQYPGEGTRLLTTPTKRSKDGLRGIISSIAFSPDYSGLYAAGTFNASIGLLSEDTGAQILLYLDDVPSAITQLKFSPTQPSLLFASFRQRGEIGVWDVRNTTTRYGTLQPPEVGRVPTDASTLNQRRWFDIDIGGRWVAAGDEASDLGAHSI</sequence>
<dbReference type="eggNOG" id="KOG2919">
    <property type="taxonomic scope" value="Eukaryota"/>
</dbReference>
<dbReference type="PANTHER" id="PTHR13211:SF0">
    <property type="entry name" value="TELOMERASE CAJAL BODY PROTEIN 1"/>
    <property type="match status" value="1"/>
</dbReference>
<evidence type="ECO:0000313" key="1">
    <source>
        <dbReference type="EMBL" id="CCA70284.1"/>
    </source>
</evidence>
<proteinExistence type="predicted"/>
<organism evidence="1 2">
    <name type="scientific">Serendipita indica (strain DSM 11827)</name>
    <name type="common">Root endophyte fungus</name>
    <name type="synonym">Piriformospora indica</name>
    <dbReference type="NCBI Taxonomy" id="1109443"/>
    <lineage>
        <taxon>Eukaryota</taxon>
        <taxon>Fungi</taxon>
        <taxon>Dikarya</taxon>
        <taxon>Basidiomycota</taxon>
        <taxon>Agaricomycotina</taxon>
        <taxon>Agaricomycetes</taxon>
        <taxon>Sebacinales</taxon>
        <taxon>Serendipitaceae</taxon>
        <taxon>Serendipita</taxon>
    </lineage>
</organism>
<dbReference type="EMBL" id="CAFZ01000077">
    <property type="protein sequence ID" value="CCA70284.1"/>
    <property type="molecule type" value="Genomic_DNA"/>
</dbReference>
<dbReference type="AlphaFoldDB" id="G4TG12"/>
<dbReference type="OMA" id="WHAHEGM"/>
<dbReference type="InterPro" id="IPR051150">
    <property type="entry name" value="SWT21/TCAB1_mRNA_Telomere"/>
</dbReference>
<dbReference type="Proteomes" id="UP000007148">
    <property type="component" value="Unassembled WGS sequence"/>
</dbReference>
<comment type="caution">
    <text evidence="1">The sequence shown here is derived from an EMBL/GenBank/DDBJ whole genome shotgun (WGS) entry which is preliminary data.</text>
</comment>
<dbReference type="PANTHER" id="PTHR13211">
    <property type="entry name" value="TELOMERASE CAJAL BODY PROTEIN 1"/>
    <property type="match status" value="1"/>
</dbReference>
<dbReference type="FunCoup" id="G4TG12">
    <property type="interactions" value="481"/>
</dbReference>
<name>G4TG12_SERID</name>
<dbReference type="InterPro" id="IPR015943">
    <property type="entry name" value="WD40/YVTN_repeat-like_dom_sf"/>
</dbReference>
<protein>
    <submittedName>
        <fullName evidence="1">Related to Guanine nucleotide-binding protein beta 5</fullName>
    </submittedName>
</protein>
<dbReference type="InParanoid" id="G4TG12"/>
<gene>
    <name evidence="1" type="ORF">PIIN_04223</name>
</gene>
<keyword evidence="2" id="KW-1185">Reference proteome</keyword>
<dbReference type="HOGENOM" id="CLU_022731_1_1_1"/>
<dbReference type="SUPFAM" id="SSF101908">
    <property type="entry name" value="Putative isomerase YbhE"/>
    <property type="match status" value="1"/>
</dbReference>
<accession>G4TG12</accession>
<dbReference type="OrthoDB" id="239865at2759"/>